<dbReference type="EMBL" id="JOMM01000002">
    <property type="protein sequence ID" value="OUI87679.1"/>
    <property type="molecule type" value="Genomic_DNA"/>
</dbReference>
<dbReference type="EMBL" id="JOKM01000017">
    <property type="protein sequence ID" value="KGB26136.1"/>
    <property type="molecule type" value="Genomic_DNA"/>
</dbReference>
<dbReference type="Proteomes" id="UP000075411">
    <property type="component" value="Unassembled WGS sequence"/>
</dbReference>
<organism evidence="11 14">
    <name type="scientific">Acetobacter tropicalis</name>
    <dbReference type="NCBI Taxonomy" id="104102"/>
    <lineage>
        <taxon>Bacteria</taxon>
        <taxon>Pseudomonadati</taxon>
        <taxon>Pseudomonadota</taxon>
        <taxon>Alphaproteobacteria</taxon>
        <taxon>Acetobacterales</taxon>
        <taxon>Acetobacteraceae</taxon>
        <taxon>Acetobacter</taxon>
    </lineage>
</organism>
<dbReference type="FunFam" id="1.10.287.1480:FF:000001">
    <property type="entry name" value="30S ribosomal protein S14"/>
    <property type="match status" value="1"/>
</dbReference>
<dbReference type="Proteomes" id="UP000220394">
    <property type="component" value="Chromosome"/>
</dbReference>
<evidence type="ECO:0000313" key="11">
    <source>
        <dbReference type="EMBL" id="KGB26136.1"/>
    </source>
</evidence>
<dbReference type="Proteomes" id="UP000029448">
    <property type="component" value="Unassembled WGS sequence"/>
</dbReference>
<dbReference type="GO" id="GO:0006412">
    <property type="term" value="P:translation"/>
    <property type="evidence" value="ECO:0007669"/>
    <property type="project" value="UniProtKB-UniRule"/>
</dbReference>
<dbReference type="NCBIfam" id="NF006477">
    <property type="entry name" value="PRK08881.1"/>
    <property type="match status" value="1"/>
</dbReference>
<dbReference type="EMBL" id="BJVR01000002">
    <property type="protein sequence ID" value="GEL49386.1"/>
    <property type="molecule type" value="Genomic_DNA"/>
</dbReference>
<dbReference type="GO" id="GO:0005737">
    <property type="term" value="C:cytoplasm"/>
    <property type="evidence" value="ECO:0007669"/>
    <property type="project" value="UniProtKB-ARBA"/>
</dbReference>
<dbReference type="InterPro" id="IPR018271">
    <property type="entry name" value="Ribosomal_uS14_CS"/>
</dbReference>
<proteinExistence type="inferred from homology"/>
<sequence length="101" mass="11474">MAKTSAITRNAKRARMSARDKEKRAALKNIVMDRSLPVEDRFDASLKLAELPRNGSRVRVRLRCKLTGRSRGNYRKFELCRIALRDLASSGQIPGMVKASW</sequence>
<dbReference type="STRING" id="104102.AtDm6_0415"/>
<reference evidence="13 16" key="2">
    <citation type="submission" date="2014-06" db="EMBL/GenBank/DDBJ databases">
        <authorList>
            <person name="Ju J."/>
            <person name="Zhang J."/>
        </authorList>
    </citation>
    <scope>NUCLEOTIDE SEQUENCE [LARGE SCALE GENOMIC DNA]</scope>
    <source>
        <strain evidence="13">DmW_042</strain>
    </source>
</reference>
<dbReference type="InterPro" id="IPR001209">
    <property type="entry name" value="Ribosomal_uS14"/>
</dbReference>
<dbReference type="EMBL" id="LHZT01000127">
    <property type="protein sequence ID" value="KXV56193.1"/>
    <property type="molecule type" value="Genomic_DNA"/>
</dbReference>
<dbReference type="PANTHER" id="PTHR19836">
    <property type="entry name" value="30S RIBOSOMAL PROTEIN S14"/>
    <property type="match status" value="1"/>
</dbReference>
<dbReference type="GO" id="GO:0015935">
    <property type="term" value="C:small ribosomal subunit"/>
    <property type="evidence" value="ECO:0007669"/>
    <property type="project" value="TreeGrafter"/>
</dbReference>
<reference evidence="11 14" key="1">
    <citation type="submission" date="2014-06" db="EMBL/GenBank/DDBJ databases">
        <title>Functional and comparative genomic analyses of the Drosophila gut microbiota identify candidate symbiosis factors.</title>
        <authorList>
            <person name="Newell P.D."/>
            <person name="Chaston J.M."/>
            <person name="Douglas A.E."/>
        </authorList>
    </citation>
    <scope>NUCLEOTIDE SEQUENCE [LARGE SCALE GENOMIC DNA]</scope>
    <source>
        <strain evidence="11 14">DmCS_006</strain>
    </source>
</reference>
<reference evidence="9 17" key="4">
    <citation type="submission" date="2017-08" db="EMBL/GenBank/DDBJ databases">
        <title>Complete Genome Sequence of Acetobacter tropicalis Oregon-R-modENCODE STRAIN BDGP1, an acetic acid bacterium isolated from Drosophila melanogaster gut.</title>
        <authorList>
            <person name="Wan K.H."/>
            <person name="Yu C."/>
            <person name="Park S."/>
            <person name="Hammonds A.S."/>
            <person name="Booth B.W."/>
            <person name="Celniker S.E."/>
        </authorList>
    </citation>
    <scope>NUCLEOTIDE SEQUENCE [LARGE SCALE GENOMIC DNA]</scope>
    <source>
        <strain evidence="9 17">BDGP1</strain>
    </source>
</reference>
<evidence type="ECO:0000313" key="12">
    <source>
        <dbReference type="EMBL" id="KXV56193.1"/>
    </source>
</evidence>
<evidence type="ECO:0000256" key="2">
    <source>
        <dbReference type="ARBA" id="ARBA00009083"/>
    </source>
</evidence>
<dbReference type="HAMAP" id="MF_00537">
    <property type="entry name" value="Ribosomal_uS14_1"/>
    <property type="match status" value="1"/>
</dbReference>
<dbReference type="GO" id="GO:0003735">
    <property type="term" value="F:structural constituent of ribosome"/>
    <property type="evidence" value="ECO:0007669"/>
    <property type="project" value="InterPro"/>
</dbReference>
<evidence type="ECO:0000313" key="9">
    <source>
        <dbReference type="EMBL" id="ATJ91201.1"/>
    </source>
</evidence>
<keyword evidence="14" id="KW-1185">Reference proteome</keyword>
<dbReference type="Gene3D" id="1.10.287.1480">
    <property type="match status" value="1"/>
</dbReference>
<evidence type="ECO:0000313" key="13">
    <source>
        <dbReference type="EMBL" id="OUI87679.1"/>
    </source>
</evidence>
<gene>
    <name evidence="7 10" type="primary">rpsN</name>
    <name evidence="12" type="ORF">AD947_11535</name>
    <name evidence="11" type="ORF">AtDm6_0415</name>
    <name evidence="10" type="ORF">ATR01nite_04610</name>
    <name evidence="9" type="ORF">CIW82_11395</name>
    <name evidence="13" type="ORF">HC62_04675</name>
</gene>
<evidence type="ECO:0000313" key="10">
    <source>
        <dbReference type="EMBL" id="GEL49386.1"/>
    </source>
</evidence>
<evidence type="ECO:0000256" key="6">
    <source>
        <dbReference type="ARBA" id="ARBA00047110"/>
    </source>
</evidence>
<evidence type="ECO:0000313" key="16">
    <source>
        <dbReference type="Proteomes" id="UP000194565"/>
    </source>
</evidence>
<dbReference type="RefSeq" id="WP_035377675.1">
    <property type="nucleotide sequence ID" value="NZ_BJVR01000002.1"/>
</dbReference>
<feature type="region of interest" description="Disordered" evidence="8">
    <location>
        <begin position="1"/>
        <end position="21"/>
    </location>
</feature>
<comment type="similarity">
    <text evidence="2 7">Belongs to the universal ribosomal protein uS14 family.</text>
</comment>
<reference evidence="12 15" key="3">
    <citation type="submission" date="2015-06" db="EMBL/GenBank/DDBJ databases">
        <title>Improved classification and identification of acetic acid bacteria using matrix-assisted laser desorption/ionization time-of-flight mass spectrometry; Gluconobacter nephelii and Gluconobacter uchimurae are later heterotypic synonyms of Gluconobacter japonicus and Gluconobacter oxydans, respectively.</title>
        <authorList>
            <person name="Li L."/>
            <person name="Cleenwerck I."/>
            <person name="De Vuyst L."/>
            <person name="Vandamme P."/>
        </authorList>
    </citation>
    <scope>NUCLEOTIDE SEQUENCE [LARGE SCALE GENOMIC DNA]</scope>
    <source>
        <strain evidence="12 15">LMG 1663</strain>
    </source>
</reference>
<dbReference type="Pfam" id="PF00253">
    <property type="entry name" value="Ribosomal_S14"/>
    <property type="match status" value="1"/>
</dbReference>
<accession>A0A094ZVT7</accession>
<dbReference type="KEGG" id="ato:CIW82_11395"/>
<dbReference type="PROSITE" id="PS00527">
    <property type="entry name" value="RIBOSOMAL_S14"/>
    <property type="match status" value="1"/>
</dbReference>
<dbReference type="GO" id="GO:0019843">
    <property type="term" value="F:rRNA binding"/>
    <property type="evidence" value="ECO:0007669"/>
    <property type="project" value="UniProtKB-UniRule"/>
</dbReference>
<dbReference type="SUPFAM" id="SSF57716">
    <property type="entry name" value="Glucocorticoid receptor-like (DNA-binding domain)"/>
    <property type="match status" value="1"/>
</dbReference>
<protein>
    <recommendedName>
        <fullName evidence="5 7">Small ribosomal subunit protein uS14</fullName>
    </recommendedName>
</protein>
<evidence type="ECO:0000313" key="14">
    <source>
        <dbReference type="Proteomes" id="UP000029448"/>
    </source>
</evidence>
<dbReference type="AlphaFoldDB" id="A0A094ZVT7"/>
<comment type="function">
    <text evidence="1 7">Binds 16S rRNA, required for the assembly of 30S particles and may also be responsible for determining the conformation of the 16S rRNA at the A site.</text>
</comment>
<dbReference type="PATRIC" id="fig|104102.11.peg.3555"/>
<evidence type="ECO:0000313" key="17">
    <source>
        <dbReference type="Proteomes" id="UP000220394"/>
    </source>
</evidence>
<reference evidence="10 18" key="5">
    <citation type="submission" date="2019-07" db="EMBL/GenBank/DDBJ databases">
        <title>Whole genome shotgun sequence of Acetobacter tropicalis NBRC 16470.</title>
        <authorList>
            <person name="Hosoyama A."/>
            <person name="Uohara A."/>
            <person name="Ohji S."/>
            <person name="Ichikawa N."/>
        </authorList>
    </citation>
    <scope>NUCLEOTIDE SEQUENCE [LARGE SCALE GENOMIC DNA]</scope>
    <source>
        <strain evidence="10 18">NBRC 16470</strain>
    </source>
</reference>
<dbReference type="PANTHER" id="PTHR19836:SF19">
    <property type="entry name" value="SMALL RIBOSOMAL SUBUNIT PROTEIN US14M"/>
    <property type="match status" value="1"/>
</dbReference>
<keyword evidence="7" id="KW-0694">RNA-binding</keyword>
<dbReference type="GeneID" id="89477038"/>
<keyword evidence="3 7" id="KW-0689">Ribosomal protein</keyword>
<evidence type="ECO:0000256" key="5">
    <source>
        <dbReference type="ARBA" id="ARBA00035167"/>
    </source>
</evidence>
<dbReference type="OrthoDB" id="9810484at2"/>
<comment type="subunit">
    <text evidence="6 7">Part of the 30S ribosomal subunit. Contacts proteins S3 and S10.</text>
</comment>
<keyword evidence="7" id="KW-0699">rRNA-binding</keyword>
<dbReference type="InterPro" id="IPR023036">
    <property type="entry name" value="Ribosomal_uS14_bac/plastid"/>
</dbReference>
<dbReference type="Proteomes" id="UP000321800">
    <property type="component" value="Unassembled WGS sequence"/>
</dbReference>
<evidence type="ECO:0000256" key="4">
    <source>
        <dbReference type="ARBA" id="ARBA00023274"/>
    </source>
</evidence>
<name>A0A094ZVT7_9PROT</name>
<evidence type="ECO:0000256" key="7">
    <source>
        <dbReference type="HAMAP-Rule" id="MF_00537"/>
    </source>
</evidence>
<dbReference type="Proteomes" id="UP000194565">
    <property type="component" value="Unassembled WGS sequence"/>
</dbReference>
<evidence type="ECO:0000256" key="3">
    <source>
        <dbReference type="ARBA" id="ARBA00022980"/>
    </source>
</evidence>
<dbReference type="GeneID" id="34781443"/>
<evidence type="ECO:0000313" key="18">
    <source>
        <dbReference type="Proteomes" id="UP000321800"/>
    </source>
</evidence>
<keyword evidence="4 7" id="KW-0687">Ribonucleoprotein</keyword>
<evidence type="ECO:0000256" key="1">
    <source>
        <dbReference type="ARBA" id="ARBA00003686"/>
    </source>
</evidence>
<evidence type="ECO:0000313" key="15">
    <source>
        <dbReference type="Proteomes" id="UP000075411"/>
    </source>
</evidence>
<dbReference type="EMBL" id="CP022699">
    <property type="protein sequence ID" value="ATJ91201.1"/>
    <property type="molecule type" value="Genomic_DNA"/>
</dbReference>
<evidence type="ECO:0000256" key="8">
    <source>
        <dbReference type="SAM" id="MobiDB-lite"/>
    </source>
</evidence>